<dbReference type="GO" id="GO:0008876">
    <property type="term" value="F:quinoprotein glucose dehydrogenase activity"/>
    <property type="evidence" value="ECO:0007669"/>
    <property type="project" value="TreeGrafter"/>
</dbReference>
<evidence type="ECO:0000313" key="6">
    <source>
        <dbReference type="EMBL" id="MBA8885911.1"/>
    </source>
</evidence>
<reference evidence="6 7" key="1">
    <citation type="submission" date="2020-07" db="EMBL/GenBank/DDBJ databases">
        <title>Genomic Encyclopedia of Type Strains, Phase IV (KMG-V): Genome sequencing to study the core and pangenomes of soil and plant-associated prokaryotes.</title>
        <authorList>
            <person name="Whitman W."/>
        </authorList>
    </citation>
    <scope>NUCLEOTIDE SEQUENCE [LARGE SCALE GENOMIC DNA]</scope>
    <source>
        <strain evidence="6 7">RH2WT43</strain>
    </source>
</reference>
<dbReference type="NCBIfam" id="TIGR03074">
    <property type="entry name" value="PQQ_membr_DH"/>
    <property type="match status" value="1"/>
</dbReference>
<accession>A0A839F0Z7</accession>
<dbReference type="InterPro" id="IPR011047">
    <property type="entry name" value="Quinoprotein_ADH-like_sf"/>
</dbReference>
<comment type="similarity">
    <text evidence="2">Belongs to the bacterial PQQ dehydrogenase family.</text>
</comment>
<evidence type="ECO:0000256" key="2">
    <source>
        <dbReference type="ARBA" id="ARBA00008156"/>
    </source>
</evidence>
<proteinExistence type="inferred from homology"/>
<dbReference type="InterPro" id="IPR018391">
    <property type="entry name" value="PQQ_b-propeller_rpt"/>
</dbReference>
<evidence type="ECO:0000256" key="1">
    <source>
        <dbReference type="ARBA" id="ARBA00001931"/>
    </source>
</evidence>
<dbReference type="EC" id="1.1.5.8" evidence="6"/>
<feature type="domain" description="Pyrrolo-quinoline quinone repeat" evidence="5">
    <location>
        <begin position="169"/>
        <end position="772"/>
    </location>
</feature>
<gene>
    <name evidence="6" type="ORF">FHW12_000102</name>
</gene>
<feature type="transmembrane region" description="Helical" evidence="4">
    <location>
        <begin position="12"/>
        <end position="37"/>
    </location>
</feature>
<protein>
    <submittedName>
        <fullName evidence="6">Quinate dehydrogenase (Quinone)</fullName>
        <ecNumber evidence="6">1.1.5.8</ecNumber>
    </submittedName>
</protein>
<dbReference type="Pfam" id="PF01011">
    <property type="entry name" value="PQQ"/>
    <property type="match status" value="1"/>
</dbReference>
<keyword evidence="4" id="KW-0812">Transmembrane</keyword>
<keyword evidence="4" id="KW-1133">Transmembrane helix</keyword>
<feature type="transmembrane region" description="Helical" evidence="4">
    <location>
        <begin position="65"/>
        <end position="84"/>
    </location>
</feature>
<dbReference type="PANTHER" id="PTHR32303">
    <property type="entry name" value="QUINOPROTEIN ALCOHOL DEHYDROGENASE (CYTOCHROME C)"/>
    <property type="match status" value="1"/>
</dbReference>
<keyword evidence="7" id="KW-1185">Reference proteome</keyword>
<dbReference type="InterPro" id="IPR002372">
    <property type="entry name" value="PQQ_rpt_dom"/>
</dbReference>
<dbReference type="GO" id="GO:0016020">
    <property type="term" value="C:membrane"/>
    <property type="evidence" value="ECO:0007669"/>
    <property type="project" value="InterPro"/>
</dbReference>
<dbReference type="CDD" id="cd10280">
    <property type="entry name" value="PQQ_mGDH"/>
    <property type="match status" value="1"/>
</dbReference>
<dbReference type="Proteomes" id="UP000550401">
    <property type="component" value="Unassembled WGS sequence"/>
</dbReference>
<feature type="transmembrane region" description="Helical" evidence="4">
    <location>
        <begin position="90"/>
        <end position="111"/>
    </location>
</feature>
<dbReference type="GO" id="GO:0047519">
    <property type="term" value="F:quinate dehydrogenase (quinone) activity"/>
    <property type="evidence" value="ECO:0007669"/>
    <property type="project" value="UniProtKB-EC"/>
</dbReference>
<dbReference type="SUPFAM" id="SSF50998">
    <property type="entry name" value="Quinoprotein alcohol dehydrogenase-like"/>
    <property type="match status" value="1"/>
</dbReference>
<evidence type="ECO:0000256" key="4">
    <source>
        <dbReference type="SAM" id="Phobius"/>
    </source>
</evidence>
<name>A0A839F0Z7_9GAMM</name>
<organism evidence="6 7">
    <name type="scientific">Dokdonella fugitiva</name>
    <dbReference type="NCBI Taxonomy" id="328517"/>
    <lineage>
        <taxon>Bacteria</taxon>
        <taxon>Pseudomonadati</taxon>
        <taxon>Pseudomonadota</taxon>
        <taxon>Gammaproteobacteria</taxon>
        <taxon>Lysobacterales</taxon>
        <taxon>Rhodanobacteraceae</taxon>
        <taxon>Dokdonella</taxon>
    </lineage>
</organism>
<dbReference type="Gene3D" id="2.140.10.10">
    <property type="entry name" value="Quinoprotein alcohol dehydrogenase-like superfamily"/>
    <property type="match status" value="2"/>
</dbReference>
<keyword evidence="4" id="KW-0472">Membrane</keyword>
<dbReference type="SMART" id="SM00564">
    <property type="entry name" value="PQQ"/>
    <property type="match status" value="6"/>
</dbReference>
<dbReference type="AlphaFoldDB" id="A0A839F0Z7"/>
<sequence length="802" mass="86678">MPLNRVPERRAGGWFVTLYAIVLILVGLALLAGGVVLVHLGGSWYYVVAGVLLVVAGELIRRRVFAGIGLFALGFIGTLAWAYAEVGTQFWPLVPRLSPWIVLGIVAALIAPSLRRRTRAASWGVAIALLAVGVAGFFAMFDEHGRIEATRPLAQVAVPDAQAQRDERWQYYGRTLDGHRFAPFDQIDPHNVGSLQVAWTFRTGDIPGKGAEDQTTPTQIGDGLYVCTPYQKVFALDVDTGKERWRFDPKSPDSKVWNRCRGVAYYDAAAFAKAHPDDATAQAAAGATSCAQRLFLGTTDARLIALDSATGQPCAGFGDGGTVDLKVGMGLVQPFYYMTTSENTVIGNRILVGGWVQDGASVDEPSGVIRAFSADTGELLWAWDPGNPDTTLLPPAGESYSRTTPNMWSTPSYDEKLDWAFLPMGGQTPDFWGGHRRPSSDAFGSSVVAIDMKTGKVQWHFQTTHHDLWDYDVPSQPALVDMPDGSGKTVAAVVQLTKRGQIFALDRATGKPITDVVEKPVPTNVVKSDRVSPTQPYSIGMPQVGNEPLTEADMWGATFLDQLWCRIEFRRMRYDGEFTLASEDAVNLQYPGNYGGFNWGSAAVDAQNDILYAGSMRMPLWGQYIPRAVADDPNAPGGHDGLHVQAGTPYGYRKGMFMSPLGVPCHAPPYGQLTAVDLKNHAILWQKPMGTVADTVLPFGIKAKLPFAIGMPVMGGPVATASGLVFFAGTYDYYLRAIDSATGKELWKGRLPVGAQATPMTYVSPRTGRQYVVIAAGGARQSPDRGDYIVAFALPNGATSNP</sequence>
<comment type="cofactor">
    <cofactor evidence="1">
        <name>pyrroloquinoline quinone</name>
        <dbReference type="ChEBI" id="CHEBI:58442"/>
    </cofactor>
</comment>
<evidence type="ECO:0000256" key="3">
    <source>
        <dbReference type="ARBA" id="ARBA00023002"/>
    </source>
</evidence>
<evidence type="ECO:0000313" key="7">
    <source>
        <dbReference type="Proteomes" id="UP000550401"/>
    </source>
</evidence>
<comment type="caution">
    <text evidence="6">The sequence shown here is derived from an EMBL/GenBank/DDBJ whole genome shotgun (WGS) entry which is preliminary data.</text>
</comment>
<feature type="transmembrane region" description="Helical" evidence="4">
    <location>
        <begin position="43"/>
        <end position="60"/>
    </location>
</feature>
<feature type="transmembrane region" description="Helical" evidence="4">
    <location>
        <begin position="123"/>
        <end position="141"/>
    </location>
</feature>
<dbReference type="PANTHER" id="PTHR32303:SF4">
    <property type="entry name" value="QUINOPROTEIN GLUCOSE DEHYDROGENASE"/>
    <property type="match status" value="1"/>
</dbReference>
<dbReference type="InterPro" id="IPR017511">
    <property type="entry name" value="PQQ_mDH"/>
</dbReference>
<dbReference type="GO" id="GO:0048038">
    <property type="term" value="F:quinone binding"/>
    <property type="evidence" value="ECO:0007669"/>
    <property type="project" value="InterPro"/>
</dbReference>
<evidence type="ECO:0000259" key="5">
    <source>
        <dbReference type="Pfam" id="PF01011"/>
    </source>
</evidence>
<dbReference type="RefSeq" id="WP_182529035.1">
    <property type="nucleotide sequence ID" value="NZ_JACGXL010000001.1"/>
</dbReference>
<keyword evidence="3 6" id="KW-0560">Oxidoreductase</keyword>
<dbReference type="EMBL" id="JACGXL010000001">
    <property type="protein sequence ID" value="MBA8885911.1"/>
    <property type="molecule type" value="Genomic_DNA"/>
</dbReference>